<organism evidence="2 3">
    <name type="scientific">Nitrosomonas ureae</name>
    <dbReference type="NCBI Taxonomy" id="44577"/>
    <lineage>
        <taxon>Bacteria</taxon>
        <taxon>Pseudomonadati</taxon>
        <taxon>Pseudomonadota</taxon>
        <taxon>Betaproteobacteria</taxon>
        <taxon>Nitrosomonadales</taxon>
        <taxon>Nitrosomonadaceae</taxon>
        <taxon>Nitrosomonas</taxon>
    </lineage>
</organism>
<name>A0A1H2F751_9PROT</name>
<dbReference type="PANTHER" id="PTHR43433:SF5">
    <property type="entry name" value="AB HYDROLASE-1 DOMAIN-CONTAINING PROTEIN"/>
    <property type="match status" value="1"/>
</dbReference>
<dbReference type="SUPFAM" id="SSF53474">
    <property type="entry name" value="alpha/beta-Hydrolases"/>
    <property type="match status" value="1"/>
</dbReference>
<feature type="domain" description="AB hydrolase-1" evidence="1">
    <location>
        <begin position="6"/>
        <end position="231"/>
    </location>
</feature>
<dbReference type="InterPro" id="IPR050471">
    <property type="entry name" value="AB_hydrolase"/>
</dbReference>
<dbReference type="Proteomes" id="UP000182882">
    <property type="component" value="Unassembled WGS sequence"/>
</dbReference>
<dbReference type="InterPro" id="IPR000073">
    <property type="entry name" value="AB_hydrolase_1"/>
</dbReference>
<proteinExistence type="predicted"/>
<dbReference type="EMBL" id="FNLN01000018">
    <property type="protein sequence ID" value="SDU03216.1"/>
    <property type="molecule type" value="Genomic_DNA"/>
</dbReference>
<dbReference type="KEGG" id="nur:ATY38_03930"/>
<gene>
    <name evidence="2" type="ORF">SAMN05216406_11842</name>
</gene>
<dbReference type="AlphaFoldDB" id="A0A1H2F751"/>
<sequence>MKDREHFVLIRGLLREARHWGKFITDLQHHFPDAIISTPDIPGNGLRHHETSPRTIAGITEALRQQTGSSQPVKLISLSMGGMIAIDWMTRYPDEVEGTVLINTSARPLSPFYHRLRWTAYPHVLRMILHSAAQKEADILKLTSNRHHHDNTLLEFWQQWQQQYPVSKASGRNQFLAAVKFSISTKPQQPLLVVTSRGDRLVDYRCSLKLAQAWGADYAQHETAGHDLPLDDSVWLMNVIKQWHVSNFVKI</sequence>
<protein>
    <submittedName>
        <fullName evidence="2">Pimeloyl-ACP methyl ester carboxylesterase</fullName>
    </submittedName>
</protein>
<dbReference type="Pfam" id="PF00561">
    <property type="entry name" value="Abhydrolase_1"/>
    <property type="match status" value="1"/>
</dbReference>
<dbReference type="PRINTS" id="PR00111">
    <property type="entry name" value="ABHYDROLASE"/>
</dbReference>
<evidence type="ECO:0000259" key="1">
    <source>
        <dbReference type="Pfam" id="PF00561"/>
    </source>
</evidence>
<dbReference type="RefSeq" id="WP_062558156.1">
    <property type="nucleotide sequence ID" value="NZ_CP013341.1"/>
</dbReference>
<dbReference type="InterPro" id="IPR029058">
    <property type="entry name" value="AB_hydrolase_fold"/>
</dbReference>
<evidence type="ECO:0000313" key="2">
    <source>
        <dbReference type="EMBL" id="SDU03216.1"/>
    </source>
</evidence>
<evidence type="ECO:0000313" key="3">
    <source>
        <dbReference type="Proteomes" id="UP000182882"/>
    </source>
</evidence>
<accession>A0A1H2F751</accession>
<dbReference type="PANTHER" id="PTHR43433">
    <property type="entry name" value="HYDROLASE, ALPHA/BETA FOLD FAMILY PROTEIN"/>
    <property type="match status" value="1"/>
</dbReference>
<reference evidence="3" key="1">
    <citation type="submission" date="2016-10" db="EMBL/GenBank/DDBJ databases">
        <authorList>
            <person name="Varghese N."/>
            <person name="Submissions S."/>
        </authorList>
    </citation>
    <scope>NUCLEOTIDE SEQUENCE [LARGE SCALE GENOMIC DNA]</scope>
    <source>
        <strain evidence="3">Nm10</strain>
    </source>
</reference>
<keyword evidence="3" id="KW-1185">Reference proteome</keyword>
<dbReference type="Gene3D" id="3.40.50.1820">
    <property type="entry name" value="alpha/beta hydrolase"/>
    <property type="match status" value="1"/>
</dbReference>